<dbReference type="EMBL" id="CP063356">
    <property type="protein sequence ID" value="QOY36908.2"/>
    <property type="molecule type" value="Genomic_DNA"/>
</dbReference>
<dbReference type="KEGG" id="aia:AWH56_011280"/>
<evidence type="ECO:0000313" key="23">
    <source>
        <dbReference type="EMBL" id="QOY37100.1"/>
    </source>
</evidence>
<evidence type="ECO:0000256" key="1">
    <source>
        <dbReference type="SAM" id="MobiDB-lite"/>
    </source>
</evidence>
<dbReference type="EMBL" id="CP063356">
    <property type="protein sequence ID" value="QOY37904.1"/>
    <property type="molecule type" value="Genomic_DNA"/>
</dbReference>
<reference evidence="4 28" key="3">
    <citation type="journal article" date="2019" name="Int. J. Syst. Evol. Microbiol.">
        <title>Anaerobacillus isosaccharinicus sp. nov., an alkaliphilic bacterium which degrades isosaccharinic acid.</title>
        <authorList>
            <person name="Bassil N.M."/>
            <person name="Lloyd J.R."/>
        </authorList>
    </citation>
    <scope>NUCLEOTIDE SEQUENCE [LARGE SCALE GENOMIC DNA]</scope>
    <source>
        <strain evidence="4 28">NB2006</strain>
    </source>
</reference>
<dbReference type="Pfam" id="PF01609">
    <property type="entry name" value="DDE_Tnp_1"/>
    <property type="match status" value="1"/>
</dbReference>
<dbReference type="EMBL" id="CP063356">
    <property type="protein sequence ID" value="QOY35123.1"/>
    <property type="molecule type" value="Genomic_DNA"/>
</dbReference>
<dbReference type="KEGG" id="aia:AWH56_015850"/>
<dbReference type="Proteomes" id="UP000180175">
    <property type="component" value="Chromosome"/>
</dbReference>
<dbReference type="GO" id="GO:0006313">
    <property type="term" value="P:DNA transposition"/>
    <property type="evidence" value="ECO:0007669"/>
    <property type="project" value="InterPro"/>
</dbReference>
<evidence type="ECO:0000313" key="17">
    <source>
        <dbReference type="EMBL" id="QOY36471.1"/>
    </source>
</evidence>
<sequence>MKPALIPHISYQNFVLDQLNTHYSGGILTLVQKDWTIISKLWITDLSFTTTWLHDSYSVKGPEPRDPASMLRSYLLCLLTSPTLSITEWVNQLHRVPLYTILSGFEPGDVPGVGTFYDFFRRLSGFEKANVKPFIKLKRKKKKKKKPKKGEKATPRNPGIIRKLVDRHLRNGSKQKQLPGDQLYAFFQSQFLEVSARLGLLGDPHSLGVVGDGTPVETARYPRSKPICDCSAQGLTNCTHPRRYSQPDIDSGWDSSRERYFNGYHLYMISTSDSQYDLPLYPRLHPASRHDSVSLVVGSIEFSQRYTLGTIDKILLDAAHDAEPIYELLDHHNVEPFIDLNVRTKKNFSTQSDIQISPLGVPICPIGMEMKPNGFDKSQNRQKWRCPLACGTKNTCSTPCSKAKYGRTFHTFKQDNLRLFTKTPRSSEKWKLIYKRRTSVERSNKREKVDYHLESGRHRSTKMWYVRLYSIMMCQHIDAWYSSQKETLNIQEIIFSKSA</sequence>
<dbReference type="KEGG" id="aia:AWH56_020150"/>
<name>A0A1S2KX78_9BACI</name>
<dbReference type="EMBL" id="CP063356">
    <property type="protein sequence ID" value="QOY37100.1"/>
    <property type="molecule type" value="Genomic_DNA"/>
</dbReference>
<evidence type="ECO:0000313" key="9">
    <source>
        <dbReference type="EMBL" id="QOY35095.1"/>
    </source>
</evidence>
<gene>
    <name evidence="14" type="ORF">AWH56_000995</name>
    <name evidence="15" type="ORF">AWH56_001345</name>
    <name evidence="16" type="ORF">AWH56_001900</name>
    <name evidence="17" type="ORF">AWH56_001905</name>
    <name evidence="18" type="ORF">AWH56_001925</name>
    <name evidence="19" type="ORF">AWH56_002175</name>
    <name evidence="20" type="ORF">AWH56_004465</name>
    <name evidence="21" type="ORF">AWH56_004575</name>
    <name evidence="22" type="ORF">AWH56_004940</name>
    <name evidence="23" type="ORF">AWH56_005515</name>
    <name evidence="24" type="ORF">AWH56_006325</name>
    <name evidence="25" type="ORF">AWH56_010185</name>
    <name evidence="26" type="ORF">AWH56_010230</name>
    <name evidence="27" type="ORF">AWH56_011280</name>
    <name evidence="4" type="ORF">AWH56_016190</name>
    <name evidence="5" type="ORF">AWH56_019235</name>
    <name evidence="6" type="ORF">AWH56_020150</name>
    <name evidence="7" type="ORF">AWH56_020230</name>
    <name evidence="8" type="ORF">AWH56_020690</name>
    <name evidence="9" type="ORF">AWH56_020695</name>
    <name evidence="10" type="ORF">AWH56_020845</name>
    <name evidence="11" type="ORF">AWH56_020860</name>
    <name evidence="12" type="ORF">AWH56_023875</name>
    <name evidence="13" type="ORF">AWH56_026380</name>
    <name evidence="3" type="ORF">AWH56_22455</name>
</gene>
<dbReference type="KEGG" id="aia:AWH56_005570"/>
<evidence type="ECO:0000313" key="19">
    <source>
        <dbReference type="EMBL" id="QOY36513.1"/>
    </source>
</evidence>
<dbReference type="GO" id="GO:0003677">
    <property type="term" value="F:DNA binding"/>
    <property type="evidence" value="ECO:0007669"/>
    <property type="project" value="InterPro"/>
</dbReference>
<dbReference type="KEGG" id="aia:AWH56_016190"/>
<dbReference type="KEGG" id="aia:AWH56_020860"/>
<dbReference type="EMBL" id="CP063356">
    <property type="protein sequence ID" value="QOY36122.1"/>
    <property type="molecule type" value="Genomic_DNA"/>
</dbReference>
<dbReference type="KEGG" id="aia:AWH56_020695"/>
<dbReference type="OrthoDB" id="5751230at2"/>
<dbReference type="KEGG" id="aia:AWH56_010230"/>
<evidence type="ECO:0000313" key="5">
    <source>
        <dbReference type="EMBL" id="QOY34835.1"/>
    </source>
</evidence>
<evidence type="ECO:0000313" key="14">
    <source>
        <dbReference type="EMBL" id="QOY36308.1"/>
    </source>
</evidence>
<evidence type="ECO:0000313" key="25">
    <source>
        <dbReference type="EMBL" id="QOY37896.1"/>
    </source>
</evidence>
<feature type="compositionally biased region" description="Basic residues" evidence="1">
    <location>
        <begin position="138"/>
        <end position="149"/>
    </location>
</feature>
<dbReference type="EMBL" id="CP063356">
    <property type="protein sequence ID" value="QOY35095.1"/>
    <property type="molecule type" value="Genomic_DNA"/>
</dbReference>
<evidence type="ECO:0000313" key="26">
    <source>
        <dbReference type="EMBL" id="QOY37904.1"/>
    </source>
</evidence>
<dbReference type="EMBL" id="CP063356">
    <property type="protein sequence ID" value="QOY36471.1"/>
    <property type="molecule type" value="Genomic_DNA"/>
</dbReference>
<dbReference type="KEGG" id="aia:AWH56_001900"/>
<dbReference type="KEGG" id="aia:AWH56_025640"/>
<dbReference type="KEGG" id="aia:AWH56_020845"/>
<evidence type="ECO:0000313" key="22">
    <source>
        <dbReference type="EMBL" id="QOY36997.1"/>
    </source>
</evidence>
<evidence type="ECO:0000313" key="24">
    <source>
        <dbReference type="EMBL" id="QOY37244.1"/>
    </source>
</evidence>
<evidence type="ECO:0000313" key="12">
    <source>
        <dbReference type="EMBL" id="QOY35666.1"/>
    </source>
</evidence>
<dbReference type="EMBL" id="CP063356">
    <property type="protein sequence ID" value="QOY36929.1"/>
    <property type="molecule type" value="Genomic_DNA"/>
</dbReference>
<evidence type="ECO:0000313" key="8">
    <source>
        <dbReference type="EMBL" id="QOY35094.1"/>
    </source>
</evidence>
<dbReference type="EMBL" id="CP063356">
    <property type="protein sequence ID" value="QOY34264.1"/>
    <property type="molecule type" value="Genomic_DNA"/>
</dbReference>
<dbReference type="EMBL" id="CP063356">
    <property type="protein sequence ID" value="QOY38063.1"/>
    <property type="molecule type" value="Genomic_DNA"/>
</dbReference>
<evidence type="ECO:0000313" key="4">
    <source>
        <dbReference type="EMBL" id="QOY34264.1"/>
    </source>
</evidence>
<dbReference type="KEGG" id="aia:AWH56_006325"/>
<dbReference type="EMBL" id="CP063356">
    <property type="protein sequence ID" value="QOY36371.1"/>
    <property type="molecule type" value="Genomic_DNA"/>
</dbReference>
<reference evidence="4 28" key="2">
    <citation type="journal article" date="2017" name="Genome Announc.">
        <title>Draft Genome Sequences of Four Alkaliphilic Bacteria Belonging to the Anaerobacillus Genus.</title>
        <authorList>
            <person name="Bassil N.M."/>
            <person name="Lloyd J.R."/>
        </authorList>
    </citation>
    <scope>NUCLEOTIDE SEQUENCE [LARGE SCALE GENOMIC DNA]</scope>
    <source>
        <strain evidence="4 28">NB2006</strain>
    </source>
</reference>
<dbReference type="EMBL" id="CP063356">
    <property type="protein sequence ID" value="QOY36470.1"/>
    <property type="molecule type" value="Genomic_DNA"/>
</dbReference>
<dbReference type="KEGG" id="aia:AWH56_000995"/>
<evidence type="ECO:0000313" key="21">
    <source>
        <dbReference type="EMBL" id="QOY36929.1"/>
    </source>
</evidence>
<accession>A0A1S2KX78</accession>
<dbReference type="EMBL" id="CP063356">
    <property type="protein sequence ID" value="QOY36513.1"/>
    <property type="molecule type" value="Genomic_DNA"/>
</dbReference>
<dbReference type="EMBL" id="CP063356">
    <property type="protein sequence ID" value="QOY36474.1"/>
    <property type="molecule type" value="Genomic_DNA"/>
</dbReference>
<evidence type="ECO:0000313" key="20">
    <source>
        <dbReference type="EMBL" id="QOY36908.2"/>
    </source>
</evidence>
<dbReference type="KEGG" id="aia:AWH56_020230"/>
<dbReference type="EMBL" id="CP063356">
    <property type="protein sequence ID" value="QOY35094.1"/>
    <property type="molecule type" value="Genomic_DNA"/>
</dbReference>
<dbReference type="EMBL" id="CP063356">
    <property type="protein sequence ID" value="QOY36308.1"/>
    <property type="molecule type" value="Genomic_DNA"/>
</dbReference>
<evidence type="ECO:0000313" key="16">
    <source>
        <dbReference type="EMBL" id="QOY36470.1"/>
    </source>
</evidence>
<dbReference type="EMBL" id="LQXD01000197">
    <property type="protein sequence ID" value="OIJ04736.1"/>
    <property type="molecule type" value="Genomic_DNA"/>
</dbReference>
<dbReference type="EMBL" id="CP063356">
    <property type="protein sequence ID" value="QOY35126.1"/>
    <property type="molecule type" value="Genomic_DNA"/>
</dbReference>
<evidence type="ECO:0000313" key="7">
    <source>
        <dbReference type="EMBL" id="QOY35017.1"/>
    </source>
</evidence>
<evidence type="ECO:0000313" key="28">
    <source>
        <dbReference type="Proteomes" id="UP000180175"/>
    </source>
</evidence>
<dbReference type="EMBL" id="CP063356">
    <property type="protein sequence ID" value="QOY35001.1"/>
    <property type="molecule type" value="Genomic_DNA"/>
</dbReference>
<feature type="domain" description="Transposase IS4-like" evidence="2">
    <location>
        <begin position="212"/>
        <end position="474"/>
    </location>
</feature>
<evidence type="ECO:0000313" key="6">
    <source>
        <dbReference type="EMBL" id="QOY35001.1"/>
    </source>
</evidence>
<dbReference type="AlphaFoldDB" id="A0A1S2KX78"/>
<evidence type="ECO:0000313" key="13">
    <source>
        <dbReference type="EMBL" id="QOY36122.1"/>
    </source>
</evidence>
<dbReference type="EMBL" id="CP063356">
    <property type="protein sequence ID" value="QOY34835.1"/>
    <property type="molecule type" value="Genomic_DNA"/>
</dbReference>
<dbReference type="KEGG" id="aia:AWH56_002175"/>
<feature type="region of interest" description="Disordered" evidence="1">
    <location>
        <begin position="138"/>
        <end position="161"/>
    </location>
</feature>
<dbReference type="KEGG" id="aia:AWH56_026380"/>
<dbReference type="EMBL" id="CP063356">
    <property type="protein sequence ID" value="QOY37896.1"/>
    <property type="molecule type" value="Genomic_DNA"/>
</dbReference>
<dbReference type="KEGG" id="aia:AWH56_004575"/>
<organism evidence="3">
    <name type="scientific">Anaerobacillus isosaccharinicus</name>
    <dbReference type="NCBI Taxonomy" id="1532552"/>
    <lineage>
        <taxon>Bacteria</taxon>
        <taxon>Bacillati</taxon>
        <taxon>Bacillota</taxon>
        <taxon>Bacilli</taxon>
        <taxon>Bacillales</taxon>
        <taxon>Bacillaceae</taxon>
        <taxon>Anaerobacillus</taxon>
    </lineage>
</organism>
<dbReference type="GO" id="GO:0004803">
    <property type="term" value="F:transposase activity"/>
    <property type="evidence" value="ECO:0007669"/>
    <property type="project" value="InterPro"/>
</dbReference>
<dbReference type="KEGG" id="aia:AWH56_023930"/>
<dbReference type="EMBL" id="CP063356">
    <property type="protein sequence ID" value="QOY35666.1"/>
    <property type="molecule type" value="Genomic_DNA"/>
</dbReference>
<keyword evidence="28" id="KW-1185">Reference proteome</keyword>
<dbReference type="KEGG" id="aia:AWH56_023875"/>
<dbReference type="EMBL" id="CP063356">
    <property type="protein sequence ID" value="QOY36997.1"/>
    <property type="molecule type" value="Genomic_DNA"/>
</dbReference>
<evidence type="ECO:0000313" key="15">
    <source>
        <dbReference type="EMBL" id="QOY36371.1"/>
    </source>
</evidence>
<dbReference type="InterPro" id="IPR002559">
    <property type="entry name" value="Transposase_11"/>
</dbReference>
<dbReference type="KEGG" id="aia:AWH56_001345"/>
<evidence type="ECO:0000313" key="27">
    <source>
        <dbReference type="EMBL" id="QOY38063.1"/>
    </source>
</evidence>
<dbReference type="KEGG" id="aia:AWH56_005515"/>
<proteinExistence type="predicted"/>
<dbReference type="KEGG" id="aia:AWH56_020690"/>
<dbReference type="KEGG" id="aia:AWH56_010765"/>
<evidence type="ECO:0000259" key="2">
    <source>
        <dbReference type="Pfam" id="PF01609"/>
    </source>
</evidence>
<dbReference type="EMBL" id="CP063356">
    <property type="protein sequence ID" value="QOY35017.1"/>
    <property type="molecule type" value="Genomic_DNA"/>
</dbReference>
<dbReference type="KEGG" id="aia:AWH56_019235"/>
<reference evidence="4" key="4">
    <citation type="submission" date="2025-04" db="EMBL/GenBank/DDBJ databases">
        <authorList>
            <person name="Bassil N.M."/>
        </authorList>
    </citation>
    <scope>NUCLEOTIDE SEQUENCE</scope>
    <source>
        <strain evidence="4">NB2006</strain>
    </source>
</reference>
<dbReference type="RefSeq" id="WP_071319153.1">
    <property type="nucleotide sequence ID" value="NZ_CP063356.2"/>
</dbReference>
<dbReference type="KEGG" id="aia:AWH56_001905"/>
<dbReference type="KEGG" id="aia:AWH56_019540"/>
<dbReference type="KEGG" id="aia:AWH56_004465"/>
<reference evidence="3" key="1">
    <citation type="submission" date="2016-10" db="EMBL/GenBank/DDBJ databases">
        <title>Draft genome sequences of four alkaliphilic bacteria belonging to the Anaerobacillus genus.</title>
        <authorList>
            <person name="Bassil N.M."/>
            <person name="Lloyd J.R."/>
        </authorList>
    </citation>
    <scope>NUCLEOTIDE SEQUENCE [LARGE SCALE GENOMIC DNA]</scope>
    <source>
        <strain evidence="3">NB2006</strain>
    </source>
</reference>
<evidence type="ECO:0000313" key="11">
    <source>
        <dbReference type="EMBL" id="QOY35126.1"/>
    </source>
</evidence>
<dbReference type="EMBL" id="CP063356">
    <property type="protein sequence ID" value="QOY37244.1"/>
    <property type="molecule type" value="Genomic_DNA"/>
</dbReference>
<dbReference type="KEGG" id="aia:AWH56_004940"/>
<dbReference type="KEGG" id="aia:AWH56_001925"/>
<dbReference type="KEGG" id="aia:AWH56_010185"/>
<evidence type="ECO:0000313" key="10">
    <source>
        <dbReference type="EMBL" id="QOY35123.1"/>
    </source>
</evidence>
<evidence type="ECO:0000313" key="3">
    <source>
        <dbReference type="EMBL" id="OIJ04736.1"/>
    </source>
</evidence>
<evidence type="ECO:0000313" key="18">
    <source>
        <dbReference type="EMBL" id="QOY36474.1"/>
    </source>
</evidence>
<protein>
    <submittedName>
        <fullName evidence="3">Transposase</fullName>
    </submittedName>
</protein>